<dbReference type="Proteomes" id="UP000215441">
    <property type="component" value="Unassembled WGS sequence"/>
</dbReference>
<evidence type="ECO:0000256" key="2">
    <source>
        <dbReference type="ARBA" id="ARBA00022475"/>
    </source>
</evidence>
<dbReference type="RefSeq" id="WP_094291933.1">
    <property type="nucleotide sequence ID" value="NZ_NOIG01000017.1"/>
</dbReference>
<dbReference type="GO" id="GO:0005886">
    <property type="term" value="C:plasma membrane"/>
    <property type="evidence" value="ECO:0007669"/>
    <property type="project" value="UniProtKB-SubCell"/>
</dbReference>
<keyword evidence="2" id="KW-1003">Cell membrane</keyword>
<protein>
    <submittedName>
        <fullName evidence="8">ABC transporter</fullName>
    </submittedName>
</protein>
<keyword evidence="5 6" id="KW-0472">Membrane</keyword>
<accession>A0A235EFL8</accession>
<evidence type="ECO:0000256" key="6">
    <source>
        <dbReference type="SAM" id="Phobius"/>
    </source>
</evidence>
<keyword evidence="3 6" id="KW-0812">Transmembrane</keyword>
<reference evidence="8 9" key="1">
    <citation type="submission" date="2017-07" db="EMBL/GenBank/DDBJ databases">
        <title>Acidovorax KNDSW TSA 6 genome sequence and assembly.</title>
        <authorList>
            <person name="Mayilraj S."/>
        </authorList>
    </citation>
    <scope>NUCLEOTIDE SEQUENCE [LARGE SCALE GENOMIC DNA]</scope>
    <source>
        <strain evidence="8 9">KNDSW-TSA6</strain>
    </source>
</reference>
<dbReference type="AlphaFoldDB" id="A0A235EFL8"/>
<comment type="subcellular location">
    <subcellularLocation>
        <location evidence="1">Cell membrane</location>
        <topology evidence="1">Multi-pass membrane protein</topology>
    </subcellularLocation>
</comment>
<evidence type="ECO:0000256" key="4">
    <source>
        <dbReference type="ARBA" id="ARBA00022989"/>
    </source>
</evidence>
<comment type="caution">
    <text evidence="8">The sequence shown here is derived from an EMBL/GenBank/DDBJ whole genome shotgun (WGS) entry which is preliminary data.</text>
</comment>
<name>A0A235EFL8_9BURK</name>
<feature type="transmembrane region" description="Helical" evidence="6">
    <location>
        <begin position="20"/>
        <end position="40"/>
    </location>
</feature>
<gene>
    <name evidence="8" type="ORF">CBY09_23210</name>
</gene>
<feature type="domain" description="ABC-2 type transporter transmembrane" evidence="7">
    <location>
        <begin position="22"/>
        <end position="381"/>
    </location>
</feature>
<feature type="transmembrane region" description="Helical" evidence="6">
    <location>
        <begin position="306"/>
        <end position="327"/>
    </location>
</feature>
<sequence length="398" mass="42032">MNSIVNSFCREARRLAADPWDLAMVTWVPLLGVALLWWIFSAGLPRHLAVGVVDEDHSSLSRQLVRMLDATPGVQITQQFANTGEAERALRNIEVYAVVTIPRDFARTVKEGRTAQVTLLHNAQMGTHSGLLQRDVRAAVGTLSAGIEMAARNKRGEAARAVRVSMEPIHTQMVALFNVSSNYEQFLGAALIPALLHILAMTAGAWTVGRELRDRSLGEWLGNALGDAPGAGGPLHTAGSLIGKLALPWATLTLVGLLALVGITWGRGWHPPGNLAWVAGALALLMAVSLTAGAALAALTRSLRTALSGAGFFAAPAFAFSGVAFPLSGMPASARAWAEAMPFTHYIRLQIEQLQMGAPLSTSVSTMGALLVATGVLGLVGTVGLHLAARRPDTWGGR</sequence>
<dbReference type="Pfam" id="PF12698">
    <property type="entry name" value="ABC2_membrane_3"/>
    <property type="match status" value="1"/>
</dbReference>
<dbReference type="OrthoDB" id="9803577at2"/>
<evidence type="ECO:0000313" key="9">
    <source>
        <dbReference type="Proteomes" id="UP000215441"/>
    </source>
</evidence>
<evidence type="ECO:0000256" key="1">
    <source>
        <dbReference type="ARBA" id="ARBA00004651"/>
    </source>
</evidence>
<dbReference type="EMBL" id="NOIG01000017">
    <property type="protein sequence ID" value="OYD47779.1"/>
    <property type="molecule type" value="Genomic_DNA"/>
</dbReference>
<feature type="transmembrane region" description="Helical" evidence="6">
    <location>
        <begin position="245"/>
        <end position="265"/>
    </location>
</feature>
<dbReference type="InterPro" id="IPR013525">
    <property type="entry name" value="ABC2_TM"/>
</dbReference>
<keyword evidence="4 6" id="KW-1133">Transmembrane helix</keyword>
<dbReference type="GO" id="GO:0140359">
    <property type="term" value="F:ABC-type transporter activity"/>
    <property type="evidence" value="ECO:0007669"/>
    <property type="project" value="InterPro"/>
</dbReference>
<feature type="transmembrane region" description="Helical" evidence="6">
    <location>
        <begin position="369"/>
        <end position="389"/>
    </location>
</feature>
<evidence type="ECO:0000256" key="5">
    <source>
        <dbReference type="ARBA" id="ARBA00023136"/>
    </source>
</evidence>
<evidence type="ECO:0000313" key="8">
    <source>
        <dbReference type="EMBL" id="OYD47779.1"/>
    </source>
</evidence>
<dbReference type="InterPro" id="IPR051449">
    <property type="entry name" value="ABC-2_transporter_component"/>
</dbReference>
<evidence type="ECO:0000256" key="3">
    <source>
        <dbReference type="ARBA" id="ARBA00022692"/>
    </source>
</evidence>
<dbReference type="PANTHER" id="PTHR30294">
    <property type="entry name" value="MEMBRANE COMPONENT OF ABC TRANSPORTER YHHJ-RELATED"/>
    <property type="match status" value="1"/>
</dbReference>
<keyword evidence="9" id="KW-1185">Reference proteome</keyword>
<proteinExistence type="predicted"/>
<feature type="transmembrane region" description="Helical" evidence="6">
    <location>
        <begin position="186"/>
        <end position="208"/>
    </location>
</feature>
<evidence type="ECO:0000259" key="7">
    <source>
        <dbReference type="Pfam" id="PF12698"/>
    </source>
</evidence>
<feature type="transmembrane region" description="Helical" evidence="6">
    <location>
        <begin position="277"/>
        <end position="299"/>
    </location>
</feature>
<dbReference type="Gene3D" id="3.40.1710.10">
    <property type="entry name" value="abc type-2 transporter like domain"/>
    <property type="match status" value="1"/>
</dbReference>
<dbReference type="PANTHER" id="PTHR30294:SF47">
    <property type="entry name" value="INNER MEMBRANE TRANSPORT PERMEASE YHHJ"/>
    <property type="match status" value="1"/>
</dbReference>
<organism evidence="8 9">
    <name type="scientific">Acidovorax kalamii</name>
    <dbReference type="NCBI Taxonomy" id="2004485"/>
    <lineage>
        <taxon>Bacteria</taxon>
        <taxon>Pseudomonadati</taxon>
        <taxon>Pseudomonadota</taxon>
        <taxon>Betaproteobacteria</taxon>
        <taxon>Burkholderiales</taxon>
        <taxon>Comamonadaceae</taxon>
        <taxon>Acidovorax</taxon>
    </lineage>
</organism>